<evidence type="ECO:0000313" key="3">
    <source>
        <dbReference type="Proteomes" id="UP000198977"/>
    </source>
</evidence>
<keyword evidence="1" id="KW-0812">Transmembrane</keyword>
<dbReference type="InterPro" id="IPR012902">
    <property type="entry name" value="N_methyl_site"/>
</dbReference>
<accession>A0A1I1UL34</accession>
<dbReference type="InterPro" id="IPR045584">
    <property type="entry name" value="Pilin-like"/>
</dbReference>
<dbReference type="EMBL" id="FOMW01000002">
    <property type="protein sequence ID" value="SFD70348.1"/>
    <property type="molecule type" value="Genomic_DNA"/>
</dbReference>
<dbReference type="RefSeq" id="WP_093922372.1">
    <property type="nucleotide sequence ID" value="NZ_FOMW01000002.1"/>
</dbReference>
<keyword evidence="1" id="KW-1133">Transmembrane helix</keyword>
<evidence type="ECO:0000256" key="1">
    <source>
        <dbReference type="SAM" id="Phobius"/>
    </source>
</evidence>
<dbReference type="SUPFAM" id="SSF54523">
    <property type="entry name" value="Pili subunits"/>
    <property type="match status" value="1"/>
</dbReference>
<organism evidence="2 3">
    <name type="scientific">Sulfitobacter brevis</name>
    <dbReference type="NCBI Taxonomy" id="74348"/>
    <lineage>
        <taxon>Bacteria</taxon>
        <taxon>Pseudomonadati</taxon>
        <taxon>Pseudomonadota</taxon>
        <taxon>Alphaproteobacteria</taxon>
        <taxon>Rhodobacterales</taxon>
        <taxon>Roseobacteraceae</taxon>
        <taxon>Sulfitobacter</taxon>
    </lineage>
</organism>
<keyword evidence="1" id="KW-0472">Membrane</keyword>
<reference evidence="2 3" key="1">
    <citation type="submission" date="2016-10" db="EMBL/GenBank/DDBJ databases">
        <authorList>
            <person name="de Groot N.N."/>
        </authorList>
    </citation>
    <scope>NUCLEOTIDE SEQUENCE [LARGE SCALE GENOMIC DNA]</scope>
    <source>
        <strain evidence="2 3">DSM 11443</strain>
    </source>
</reference>
<keyword evidence="3" id="KW-1185">Reference proteome</keyword>
<dbReference type="STRING" id="74348.SAMN04488523_102127"/>
<dbReference type="NCBIfam" id="TIGR02532">
    <property type="entry name" value="IV_pilin_GFxxxE"/>
    <property type="match status" value="1"/>
</dbReference>
<dbReference type="Pfam" id="PF07963">
    <property type="entry name" value="N_methyl"/>
    <property type="match status" value="1"/>
</dbReference>
<gene>
    <name evidence="2" type="ORF">SAMN04488523_102127</name>
</gene>
<evidence type="ECO:0000313" key="2">
    <source>
        <dbReference type="EMBL" id="SFD70348.1"/>
    </source>
</evidence>
<dbReference type="Proteomes" id="UP000198977">
    <property type="component" value="Unassembled WGS sequence"/>
</dbReference>
<dbReference type="Gene3D" id="3.55.40.10">
    <property type="entry name" value="minor pseudopilin epsh domain"/>
    <property type="match status" value="1"/>
</dbReference>
<dbReference type="OrthoDB" id="7727770at2"/>
<feature type="transmembrane region" description="Helical" evidence="1">
    <location>
        <begin position="20"/>
        <end position="41"/>
    </location>
</feature>
<dbReference type="AlphaFoldDB" id="A0A1I1UL34"/>
<name>A0A1I1UL34_9RHOB</name>
<dbReference type="PROSITE" id="PS00409">
    <property type="entry name" value="PROKAR_NTER_METHYL"/>
    <property type="match status" value="1"/>
</dbReference>
<sequence length="165" mass="17293">MRHPALPRQTRGGGAADAGVTLIEVLVVLVLVGVMAGTVALSVGNGGRGDVAGQQADLLVARLNRAADEVILTGSAMRFDWTAQSYGFSVYQGDSWEPHSVALLAEPHILPDRLRLGETAGSATLSADMRLDDGKVLALELLWSGSRAEQITFDGINAERVGQGS</sequence>
<protein>
    <submittedName>
        <fullName evidence="2">Type II secretion system protein H</fullName>
    </submittedName>
</protein>
<proteinExistence type="predicted"/>